<accession>A0A7J7LJS0</accession>
<proteinExistence type="predicted"/>
<evidence type="ECO:0000313" key="3">
    <source>
        <dbReference type="EMBL" id="KAF6142780.1"/>
    </source>
</evidence>
<keyword evidence="1" id="KW-0175">Coiled coil</keyword>
<feature type="coiled-coil region" evidence="1">
    <location>
        <begin position="624"/>
        <end position="651"/>
    </location>
</feature>
<protein>
    <submittedName>
        <fullName evidence="3">Uncharacterized protein</fullName>
    </submittedName>
</protein>
<gene>
    <name evidence="3" type="ORF">GIB67_023262</name>
</gene>
<feature type="region of interest" description="Disordered" evidence="2">
    <location>
        <begin position="348"/>
        <end position="378"/>
    </location>
</feature>
<organism evidence="3 4">
    <name type="scientific">Kingdonia uniflora</name>
    <dbReference type="NCBI Taxonomy" id="39325"/>
    <lineage>
        <taxon>Eukaryota</taxon>
        <taxon>Viridiplantae</taxon>
        <taxon>Streptophyta</taxon>
        <taxon>Embryophyta</taxon>
        <taxon>Tracheophyta</taxon>
        <taxon>Spermatophyta</taxon>
        <taxon>Magnoliopsida</taxon>
        <taxon>Ranunculales</taxon>
        <taxon>Circaeasteraceae</taxon>
        <taxon>Kingdonia</taxon>
    </lineage>
</organism>
<feature type="region of interest" description="Disordered" evidence="2">
    <location>
        <begin position="685"/>
        <end position="721"/>
    </location>
</feature>
<dbReference type="AlphaFoldDB" id="A0A7J7LJS0"/>
<name>A0A7J7LJS0_9MAGN</name>
<feature type="compositionally biased region" description="Acidic residues" evidence="2">
    <location>
        <begin position="286"/>
        <end position="299"/>
    </location>
</feature>
<feature type="coiled-coil region" evidence="1">
    <location>
        <begin position="526"/>
        <end position="553"/>
    </location>
</feature>
<dbReference type="EMBL" id="JACGCM010002241">
    <property type="protein sequence ID" value="KAF6142780.1"/>
    <property type="molecule type" value="Genomic_DNA"/>
</dbReference>
<feature type="compositionally biased region" description="Polar residues" evidence="2">
    <location>
        <begin position="141"/>
        <end position="151"/>
    </location>
</feature>
<feature type="region of interest" description="Disordered" evidence="2">
    <location>
        <begin position="273"/>
        <end position="299"/>
    </location>
</feature>
<comment type="caution">
    <text evidence="3">The sequence shown here is derived from an EMBL/GenBank/DDBJ whole genome shotgun (WGS) entry which is preliminary data.</text>
</comment>
<feature type="compositionally biased region" description="Basic and acidic residues" evidence="2">
    <location>
        <begin position="705"/>
        <end position="721"/>
    </location>
</feature>
<keyword evidence="4" id="KW-1185">Reference proteome</keyword>
<feature type="region of interest" description="Disordered" evidence="2">
    <location>
        <begin position="141"/>
        <end position="162"/>
    </location>
</feature>
<dbReference type="Proteomes" id="UP000541444">
    <property type="component" value="Unassembled WGS sequence"/>
</dbReference>
<evidence type="ECO:0000313" key="4">
    <source>
        <dbReference type="Proteomes" id="UP000541444"/>
    </source>
</evidence>
<reference evidence="3 4" key="1">
    <citation type="journal article" date="2020" name="IScience">
        <title>Genome Sequencing of the Endangered Kingdonia uniflora (Circaeasteraceae, Ranunculales) Reveals Potential Mechanisms of Evolutionary Specialization.</title>
        <authorList>
            <person name="Sun Y."/>
            <person name="Deng T."/>
            <person name="Zhang A."/>
            <person name="Moore M.J."/>
            <person name="Landis J.B."/>
            <person name="Lin N."/>
            <person name="Zhang H."/>
            <person name="Zhang X."/>
            <person name="Huang J."/>
            <person name="Zhang X."/>
            <person name="Sun H."/>
            <person name="Wang H."/>
        </authorList>
    </citation>
    <scope>NUCLEOTIDE SEQUENCE [LARGE SCALE GENOMIC DNA]</scope>
    <source>
        <strain evidence="3">TB1705</strain>
        <tissue evidence="3">Leaf</tissue>
    </source>
</reference>
<evidence type="ECO:0000256" key="1">
    <source>
        <dbReference type="SAM" id="Coils"/>
    </source>
</evidence>
<sequence>MVWTRSERIRYAAEGRLTIKIAEVQEWIFGLLDYDVDLLVIEYQFEGLDWMGRELEYGRHFYEELFGEVIVEPLARKEAVRLIAEEEIELEYVRIAGGKLISSRLEFESSKVDHLVTRVKDALIRLHDWHLVNYSSSSQLQNMGESSQGNMSSDHCDSDDDDDMSLAEDFQKHLEEEDNLVNKSEVERYLAESCSGGQICIHLLWRIEVIPPKDVGDWVFKDLLELVVFFLIKARRRRMKFNSHFVFSVEGEEFCVGSNVICRVVVDMETSTVNEESTSGRSAESENVESEKEDERDDEEPIELLCRIVKQCPTSKVKRKKSLLDIVGQEGIELEVVLKELHISRKKRANNKSEKVQKSQATRLMTGVGGNKEGGADGQRRVVLPKASEVDFADVPESTTSSKLIQAFLKKRMLKRGSTSGTTGKDRLGEEDELKVVEDRENLAIRNGEEEMSKMATRLMKGVCLRMEEEKAKLKKGKAEPKNKVDHLKIKLAREGKRFDSVKAVRKGKISELAAKAGKNLEVVELKEMCLIIKELENELAKEKDASTSLLSSQAELQVELESAHLSEEETRQCSQEFTAEFDRMREANEDREDHRVKVHFKFIEATQTVDDLTRKILEKNAEISKGHKELAETKEKAAKLKSQNDALMVKSKEADMARYCIQALEILEKELRRFVASLKDQITSKTNEQKQTRADLGNSMSELEQLKNKITEKDNELKKV</sequence>
<evidence type="ECO:0000256" key="2">
    <source>
        <dbReference type="SAM" id="MobiDB-lite"/>
    </source>
</evidence>